<name>A0ABT2WLT1_9BACI</name>
<reference evidence="9 10" key="1">
    <citation type="submission" date="2022-10" db="EMBL/GenBank/DDBJ databases">
        <title>Description of Fervidibacillus gen. nov. in the family Fervidibacillaceae fam. nov. with two species, Fervidibacillus albus sp. nov., and Fervidibacillus halotolerans sp. nov., isolated from tidal flat sediments.</title>
        <authorList>
            <person name="Kwon K.K."/>
            <person name="Yang S.-H."/>
        </authorList>
    </citation>
    <scope>NUCLEOTIDE SEQUENCE [LARGE SCALE GENOMIC DNA]</scope>
    <source>
        <strain evidence="9 10">DSM 23332</strain>
    </source>
</reference>
<dbReference type="Pfam" id="PF03591">
    <property type="entry name" value="AzlC"/>
    <property type="match status" value="1"/>
</dbReference>
<evidence type="ECO:0000256" key="8">
    <source>
        <dbReference type="SAM" id="Phobius"/>
    </source>
</evidence>
<feature type="transmembrane region" description="Helical" evidence="8">
    <location>
        <begin position="20"/>
        <end position="37"/>
    </location>
</feature>
<dbReference type="Proteomes" id="UP001208656">
    <property type="component" value="Unassembled WGS sequence"/>
</dbReference>
<comment type="subcellular location">
    <subcellularLocation>
        <location evidence="1">Cell membrane</location>
        <topology evidence="1">Multi-pass membrane protein</topology>
    </subcellularLocation>
</comment>
<evidence type="ECO:0000256" key="4">
    <source>
        <dbReference type="ARBA" id="ARBA00022475"/>
    </source>
</evidence>
<keyword evidence="6 8" id="KW-1133">Transmembrane helix</keyword>
<comment type="similarity">
    <text evidence="2">Belongs to the AzlC family.</text>
</comment>
<evidence type="ECO:0000313" key="9">
    <source>
        <dbReference type="EMBL" id="MCU9594947.1"/>
    </source>
</evidence>
<keyword evidence="4" id="KW-1003">Cell membrane</keyword>
<sequence>MQTSVIGKPISQFKQGLHGGLSIAIGYMPIAITYGFLAKATGLSLGETLLMSMIVYAGASQYMALDMIAKQISMFEIIFTTFIVNIRHMLMTASLNEKVVKERSWKKALYAFGITDETFSVAAVQKEKLTTGYIFGLVLIAYSSWVCFSGVGHIIGAGLPDVFQEGMSIALYAMFIGLLVPSMKGSWKVVFLALLAAVFNSFFVLFQLLSSGWAIVCSTLISATLMECVEVIRKKTGGNLTNE</sequence>
<evidence type="ECO:0000256" key="6">
    <source>
        <dbReference type="ARBA" id="ARBA00022989"/>
    </source>
</evidence>
<evidence type="ECO:0000256" key="2">
    <source>
        <dbReference type="ARBA" id="ARBA00010735"/>
    </source>
</evidence>
<evidence type="ECO:0000256" key="1">
    <source>
        <dbReference type="ARBA" id="ARBA00004651"/>
    </source>
</evidence>
<comment type="caution">
    <text evidence="9">The sequence shown here is derived from an EMBL/GenBank/DDBJ whole genome shotgun (WGS) entry which is preliminary data.</text>
</comment>
<evidence type="ECO:0000256" key="3">
    <source>
        <dbReference type="ARBA" id="ARBA00022448"/>
    </source>
</evidence>
<feature type="transmembrane region" description="Helical" evidence="8">
    <location>
        <begin position="162"/>
        <end position="180"/>
    </location>
</feature>
<feature type="transmembrane region" description="Helical" evidence="8">
    <location>
        <begin position="133"/>
        <end position="156"/>
    </location>
</feature>
<dbReference type="PANTHER" id="PTHR34979:SF1">
    <property type="entry name" value="INNER MEMBRANE PROTEIN YGAZ"/>
    <property type="match status" value="1"/>
</dbReference>
<protein>
    <submittedName>
        <fullName evidence="9">AzlC family ABC transporter permease</fullName>
    </submittedName>
</protein>
<feature type="transmembrane region" description="Helical" evidence="8">
    <location>
        <begin position="187"/>
        <end position="206"/>
    </location>
</feature>
<proteinExistence type="inferred from homology"/>
<dbReference type="InterPro" id="IPR011606">
    <property type="entry name" value="Brnchd-chn_aa_trnsp_permease"/>
</dbReference>
<dbReference type="PANTHER" id="PTHR34979">
    <property type="entry name" value="INNER MEMBRANE PROTEIN YGAZ"/>
    <property type="match status" value="1"/>
</dbReference>
<dbReference type="EMBL" id="JAOUSE010000034">
    <property type="protein sequence ID" value="MCU9594947.1"/>
    <property type="molecule type" value="Genomic_DNA"/>
</dbReference>
<keyword evidence="3" id="KW-0813">Transport</keyword>
<organism evidence="9 10">
    <name type="scientific">Pallidibacillus thermolactis</name>
    <dbReference type="NCBI Taxonomy" id="251051"/>
    <lineage>
        <taxon>Bacteria</taxon>
        <taxon>Bacillati</taxon>
        <taxon>Bacillota</taxon>
        <taxon>Bacilli</taxon>
        <taxon>Bacillales</taxon>
        <taxon>Bacillaceae</taxon>
        <taxon>Pallidibacillus</taxon>
    </lineage>
</organism>
<evidence type="ECO:0000313" key="10">
    <source>
        <dbReference type="Proteomes" id="UP001208656"/>
    </source>
</evidence>
<accession>A0ABT2WLT1</accession>
<evidence type="ECO:0000256" key="7">
    <source>
        <dbReference type="ARBA" id="ARBA00023136"/>
    </source>
</evidence>
<keyword evidence="7 8" id="KW-0472">Membrane</keyword>
<feature type="transmembrane region" description="Helical" evidence="8">
    <location>
        <begin position="49"/>
        <end position="69"/>
    </location>
</feature>
<dbReference type="RefSeq" id="WP_263061896.1">
    <property type="nucleotide sequence ID" value="NZ_JAOUSE010000034.1"/>
</dbReference>
<keyword evidence="5 8" id="KW-0812">Transmembrane</keyword>
<evidence type="ECO:0000256" key="5">
    <source>
        <dbReference type="ARBA" id="ARBA00022692"/>
    </source>
</evidence>
<gene>
    <name evidence="9" type="ORF">OEV82_10905</name>
</gene>
<keyword evidence="10" id="KW-1185">Reference proteome</keyword>